<evidence type="ECO:0000313" key="1">
    <source>
        <dbReference type="EMBL" id="EAZ93985.1"/>
    </source>
</evidence>
<name>A3IJK3_9CHRO</name>
<dbReference type="EMBL" id="AAXW01000002">
    <property type="protein sequence ID" value="EAZ93985.1"/>
    <property type="molecule type" value="Genomic_DNA"/>
</dbReference>
<protein>
    <submittedName>
        <fullName evidence="1">Uncharacterized protein</fullName>
    </submittedName>
</protein>
<reference evidence="1 2" key="1">
    <citation type="submission" date="2007-03" db="EMBL/GenBank/DDBJ databases">
        <authorList>
            <person name="Stal L."/>
            <person name="Ferriera S."/>
            <person name="Johnson J."/>
            <person name="Kravitz S."/>
            <person name="Beeson K."/>
            <person name="Sutton G."/>
            <person name="Rogers Y.-H."/>
            <person name="Friedman R."/>
            <person name="Frazier M."/>
            <person name="Venter J.C."/>
        </authorList>
    </citation>
    <scope>NUCLEOTIDE SEQUENCE [LARGE SCALE GENOMIC DNA]</scope>
    <source>
        <strain evidence="1 2">CCY0110</strain>
    </source>
</reference>
<keyword evidence="2" id="KW-1185">Reference proteome</keyword>
<comment type="caution">
    <text evidence="1">The sequence shown here is derived from an EMBL/GenBank/DDBJ whole genome shotgun (WGS) entry which is preliminary data.</text>
</comment>
<sequence length="20" mass="2446">MHQIPFASYVKKTFYQRSTI</sequence>
<dbReference type="AlphaFoldDB" id="A3IJK3"/>
<accession>A3IJK3</accession>
<evidence type="ECO:0000313" key="2">
    <source>
        <dbReference type="Proteomes" id="UP000003781"/>
    </source>
</evidence>
<proteinExistence type="predicted"/>
<dbReference type="Proteomes" id="UP000003781">
    <property type="component" value="Unassembled WGS sequence"/>
</dbReference>
<gene>
    <name evidence="1" type="ORF">CY0110_19357</name>
</gene>
<organism evidence="1 2">
    <name type="scientific">Crocosphaera chwakensis CCY0110</name>
    <dbReference type="NCBI Taxonomy" id="391612"/>
    <lineage>
        <taxon>Bacteria</taxon>
        <taxon>Bacillati</taxon>
        <taxon>Cyanobacteriota</taxon>
        <taxon>Cyanophyceae</taxon>
        <taxon>Oscillatoriophycideae</taxon>
        <taxon>Chroococcales</taxon>
        <taxon>Aphanothecaceae</taxon>
        <taxon>Crocosphaera</taxon>
        <taxon>Crocosphaera chwakensis</taxon>
    </lineage>
</organism>